<protein>
    <submittedName>
        <fullName evidence="2">Uncharacterized protein</fullName>
    </submittedName>
</protein>
<evidence type="ECO:0000313" key="2">
    <source>
        <dbReference type="EMBL" id="ACL57760.1"/>
    </source>
</evidence>
<feature type="transmembrane region" description="Helical" evidence="1">
    <location>
        <begin position="27"/>
        <end position="49"/>
    </location>
</feature>
<dbReference type="HOGENOM" id="CLU_1223557_0_0_5"/>
<keyword evidence="1" id="KW-1133">Transmembrane helix</keyword>
<keyword evidence="3" id="KW-1185">Reference proteome</keyword>
<gene>
    <name evidence="2" type="ordered locus">Mnod_2809</name>
</gene>
<evidence type="ECO:0000256" key="1">
    <source>
        <dbReference type="SAM" id="Phobius"/>
    </source>
</evidence>
<dbReference type="AlphaFoldDB" id="B8IFM5"/>
<dbReference type="EMBL" id="CP001349">
    <property type="protein sequence ID" value="ACL57760.1"/>
    <property type="molecule type" value="Genomic_DNA"/>
</dbReference>
<keyword evidence="1" id="KW-0812">Transmembrane</keyword>
<proteinExistence type="predicted"/>
<dbReference type="RefSeq" id="WP_015929435.1">
    <property type="nucleotide sequence ID" value="NC_011894.1"/>
</dbReference>
<reference evidence="2 3" key="1">
    <citation type="submission" date="2009-01" db="EMBL/GenBank/DDBJ databases">
        <title>Complete sequence of chromosome of Methylobacterium nodulans ORS 2060.</title>
        <authorList>
            <consortium name="US DOE Joint Genome Institute"/>
            <person name="Lucas S."/>
            <person name="Copeland A."/>
            <person name="Lapidus A."/>
            <person name="Glavina del Rio T."/>
            <person name="Dalin E."/>
            <person name="Tice H."/>
            <person name="Bruce D."/>
            <person name="Goodwin L."/>
            <person name="Pitluck S."/>
            <person name="Sims D."/>
            <person name="Brettin T."/>
            <person name="Detter J.C."/>
            <person name="Han C."/>
            <person name="Larimer F."/>
            <person name="Land M."/>
            <person name="Hauser L."/>
            <person name="Kyrpides N."/>
            <person name="Ivanova N."/>
            <person name="Marx C.J."/>
            <person name="Richardson P."/>
        </authorList>
    </citation>
    <scope>NUCLEOTIDE SEQUENCE [LARGE SCALE GENOMIC DNA]</scope>
    <source>
        <strain evidence="3">LMG 21967 / CNCM I-2342 / ORS 2060</strain>
    </source>
</reference>
<keyword evidence="1" id="KW-0472">Membrane</keyword>
<sequence>MGPGAGVAMARRAREAAPRRIPIDRMVVMAGTIILGGAIASTGLATAWLTRAPAPVGLRSTADPAGRRVVLPAAWFAGPVPGREAAERLDLVIPWIDLAAAGGPDRLHVTITRAPDTEAPLSPARRYARFLTATVEPLAEGLVRRRFKPGSPFEGEDLYLAEADGSRFAARCAAQGTLSAPETACLSEVQVGDLSFRLRFAADRLSAWSGALQALERLFGTAPTGG</sequence>
<organism evidence="2 3">
    <name type="scientific">Methylobacterium nodulans (strain LMG 21967 / CNCM I-2342 / ORS 2060)</name>
    <dbReference type="NCBI Taxonomy" id="460265"/>
    <lineage>
        <taxon>Bacteria</taxon>
        <taxon>Pseudomonadati</taxon>
        <taxon>Pseudomonadota</taxon>
        <taxon>Alphaproteobacteria</taxon>
        <taxon>Hyphomicrobiales</taxon>
        <taxon>Methylobacteriaceae</taxon>
        <taxon>Methylobacterium</taxon>
    </lineage>
</organism>
<dbReference type="KEGG" id="mno:Mnod_2809"/>
<dbReference type="Proteomes" id="UP000008207">
    <property type="component" value="Chromosome"/>
</dbReference>
<evidence type="ECO:0000313" key="3">
    <source>
        <dbReference type="Proteomes" id="UP000008207"/>
    </source>
</evidence>
<name>B8IFM5_METNO</name>
<dbReference type="eggNOG" id="ENOG5032TWC">
    <property type="taxonomic scope" value="Bacteria"/>
</dbReference>
<accession>B8IFM5</accession>